<keyword evidence="2" id="KW-1133">Transmembrane helix</keyword>
<comment type="caution">
    <text evidence="3">The sequence shown here is derived from an EMBL/GenBank/DDBJ whole genome shotgun (WGS) entry which is preliminary data.</text>
</comment>
<keyword evidence="2" id="KW-0472">Membrane</keyword>
<dbReference type="AlphaFoldDB" id="A0A9P8WA38"/>
<dbReference type="EMBL" id="JAGPYM010000007">
    <property type="protein sequence ID" value="KAH6892202.1"/>
    <property type="molecule type" value="Genomic_DNA"/>
</dbReference>
<accession>A0A9P8WA38</accession>
<protein>
    <submittedName>
        <fullName evidence="3">Uncharacterized protein</fullName>
    </submittedName>
</protein>
<feature type="transmembrane region" description="Helical" evidence="2">
    <location>
        <begin position="12"/>
        <end position="33"/>
    </location>
</feature>
<proteinExistence type="predicted"/>
<gene>
    <name evidence="3" type="ORF">B0T10DRAFT_288170</name>
</gene>
<evidence type="ECO:0000313" key="3">
    <source>
        <dbReference type="EMBL" id="KAH6892202.1"/>
    </source>
</evidence>
<evidence type="ECO:0000256" key="2">
    <source>
        <dbReference type="SAM" id="Phobius"/>
    </source>
</evidence>
<keyword evidence="4" id="KW-1185">Reference proteome</keyword>
<evidence type="ECO:0000256" key="1">
    <source>
        <dbReference type="SAM" id="MobiDB-lite"/>
    </source>
</evidence>
<feature type="region of interest" description="Disordered" evidence="1">
    <location>
        <begin position="133"/>
        <end position="153"/>
    </location>
</feature>
<keyword evidence="2" id="KW-0812">Transmembrane</keyword>
<dbReference type="Proteomes" id="UP000777438">
    <property type="component" value="Unassembled WGS sequence"/>
</dbReference>
<evidence type="ECO:0000313" key="4">
    <source>
        <dbReference type="Proteomes" id="UP000777438"/>
    </source>
</evidence>
<organism evidence="3 4">
    <name type="scientific">Thelonectria olida</name>
    <dbReference type="NCBI Taxonomy" id="1576542"/>
    <lineage>
        <taxon>Eukaryota</taxon>
        <taxon>Fungi</taxon>
        <taxon>Dikarya</taxon>
        <taxon>Ascomycota</taxon>
        <taxon>Pezizomycotina</taxon>
        <taxon>Sordariomycetes</taxon>
        <taxon>Hypocreomycetidae</taxon>
        <taxon>Hypocreales</taxon>
        <taxon>Nectriaceae</taxon>
        <taxon>Thelonectria</taxon>
    </lineage>
</organism>
<sequence>MSNARRRRKGLTDWLVLFCWWCLEMFCVCGWMGNSFQKSNGRIHMTTGIDENLAVFEDLVKDVGNLNTKFLSQMQKEEESSRWLHRILLIPAALLLAQSRSATASSLHPAPDGPTWGFVPLFLFTQSCSQREARAGSVGGREPETKKKKKRGQGAWDLLWTRYAGDGRGCGRRE</sequence>
<name>A0A9P8WA38_9HYPO</name>
<reference evidence="3 4" key="1">
    <citation type="journal article" date="2021" name="Nat. Commun.">
        <title>Genetic determinants of endophytism in the Arabidopsis root mycobiome.</title>
        <authorList>
            <person name="Mesny F."/>
            <person name="Miyauchi S."/>
            <person name="Thiergart T."/>
            <person name="Pickel B."/>
            <person name="Atanasova L."/>
            <person name="Karlsson M."/>
            <person name="Huettel B."/>
            <person name="Barry K.W."/>
            <person name="Haridas S."/>
            <person name="Chen C."/>
            <person name="Bauer D."/>
            <person name="Andreopoulos W."/>
            <person name="Pangilinan J."/>
            <person name="LaButti K."/>
            <person name="Riley R."/>
            <person name="Lipzen A."/>
            <person name="Clum A."/>
            <person name="Drula E."/>
            <person name="Henrissat B."/>
            <person name="Kohler A."/>
            <person name="Grigoriev I.V."/>
            <person name="Martin F.M."/>
            <person name="Hacquard S."/>
        </authorList>
    </citation>
    <scope>NUCLEOTIDE SEQUENCE [LARGE SCALE GENOMIC DNA]</scope>
    <source>
        <strain evidence="3 4">MPI-CAGE-CH-0241</strain>
    </source>
</reference>